<sequence length="81" mass="9279">MSIKKSINKIALLLYLLVLPLVTLLILALVVSLSVLIRVTGRFTTTGDRLRIRLLENAFPRSPYHKYYAPDTKRKRDRSAP</sequence>
<feature type="transmembrane region" description="Helical" evidence="1">
    <location>
        <begin position="12"/>
        <end position="37"/>
    </location>
</feature>
<comment type="caution">
    <text evidence="2">The sequence shown here is derived from an EMBL/GenBank/DDBJ whole genome shotgun (WGS) entry which is preliminary data.</text>
</comment>
<dbReference type="EMBL" id="FCNX02000002">
    <property type="protein sequence ID" value="SAK51673.1"/>
    <property type="molecule type" value="Genomic_DNA"/>
</dbReference>
<dbReference type="STRING" id="1777138.AWB77_01329"/>
<organism evidence="2 3">
    <name type="scientific">Caballeronia fortuita</name>
    <dbReference type="NCBI Taxonomy" id="1777138"/>
    <lineage>
        <taxon>Bacteria</taxon>
        <taxon>Pseudomonadati</taxon>
        <taxon>Pseudomonadota</taxon>
        <taxon>Betaproteobacteria</taxon>
        <taxon>Burkholderiales</taxon>
        <taxon>Burkholderiaceae</taxon>
        <taxon>Caballeronia</taxon>
    </lineage>
</organism>
<dbReference type="AlphaFoldDB" id="A0A158A1Q5"/>
<proteinExistence type="predicted"/>
<accession>A0A158A1Q5</accession>
<dbReference type="RefSeq" id="WP_157694755.1">
    <property type="nucleotide sequence ID" value="NZ_FCNX02000002.1"/>
</dbReference>
<evidence type="ECO:0000256" key="1">
    <source>
        <dbReference type="SAM" id="Phobius"/>
    </source>
</evidence>
<protein>
    <submittedName>
        <fullName evidence="2">Uncharacterized protein</fullName>
    </submittedName>
</protein>
<keyword evidence="1" id="KW-0812">Transmembrane</keyword>
<keyword evidence="1" id="KW-0472">Membrane</keyword>
<keyword evidence="3" id="KW-1185">Reference proteome</keyword>
<evidence type="ECO:0000313" key="3">
    <source>
        <dbReference type="Proteomes" id="UP000054903"/>
    </source>
</evidence>
<dbReference type="Proteomes" id="UP000054903">
    <property type="component" value="Unassembled WGS sequence"/>
</dbReference>
<gene>
    <name evidence="2" type="ORF">AWB77_01329</name>
</gene>
<reference evidence="2" key="1">
    <citation type="submission" date="2016-01" db="EMBL/GenBank/DDBJ databases">
        <authorList>
            <person name="Peeters C."/>
        </authorList>
    </citation>
    <scope>NUCLEOTIDE SEQUENCE</scope>
    <source>
        <strain evidence="2">LMG 29320</strain>
    </source>
</reference>
<keyword evidence="1" id="KW-1133">Transmembrane helix</keyword>
<evidence type="ECO:0000313" key="2">
    <source>
        <dbReference type="EMBL" id="SAK51673.1"/>
    </source>
</evidence>
<name>A0A158A1Q5_9BURK</name>